<proteinExistence type="predicted"/>
<dbReference type="InterPro" id="IPR045760">
    <property type="entry name" value="DAP_DH_C"/>
</dbReference>
<protein>
    <submittedName>
        <fullName evidence="5">Dihydrodipicolinate reductase</fullName>
    </submittedName>
</protein>
<keyword evidence="2" id="KW-0560">Oxidoreductase</keyword>
<dbReference type="InterPro" id="IPR000846">
    <property type="entry name" value="DapB_N"/>
</dbReference>
<organism evidence="5 6">
    <name type="scientific">Novosphingobium bradum</name>
    <dbReference type="NCBI Taxonomy" id="1737444"/>
    <lineage>
        <taxon>Bacteria</taxon>
        <taxon>Pseudomonadati</taxon>
        <taxon>Pseudomonadota</taxon>
        <taxon>Alphaproteobacteria</taxon>
        <taxon>Sphingomonadales</taxon>
        <taxon>Sphingomonadaceae</taxon>
        <taxon>Novosphingobium</taxon>
    </lineage>
</organism>
<accession>A0ABV7INZ0</accession>
<dbReference type="EMBL" id="JBHRTQ010000001">
    <property type="protein sequence ID" value="MFC3172626.1"/>
    <property type="molecule type" value="Genomic_DNA"/>
</dbReference>
<dbReference type="Pfam" id="PF01113">
    <property type="entry name" value="DapB_N"/>
    <property type="match status" value="1"/>
</dbReference>
<evidence type="ECO:0000256" key="2">
    <source>
        <dbReference type="ARBA" id="ARBA00023002"/>
    </source>
</evidence>
<evidence type="ECO:0000256" key="1">
    <source>
        <dbReference type="ARBA" id="ARBA00022857"/>
    </source>
</evidence>
<comment type="caution">
    <text evidence="5">The sequence shown here is derived from an EMBL/GenBank/DDBJ whole genome shotgun (WGS) entry which is preliminary data.</text>
</comment>
<sequence>MVKVIQWCTGVAGQHAARAVIAHPDFDLVGCYVMSEAKAGKDVGEICGVAPTGVLATTDKEAIYAMEADVVLYMALEEFGVEKPVEELCRLLASGKNVVSTATTSLIYPKAAGAGVLERLEAACREGGTSFHATGIHPGWGGDILPLTLSAVTGRIDRLVMQEIMDYSTYPAPVAMFQLMGFGGPAHNVPPTDVPIEGSGSFGAPLLMIADALGATIEKFVFQMQTIPAPEDMVIAAGTLAKGTVAGKRYSFTAIIDGEPKLTIEHVTRAGAPVPADWPEGRGWYVRIEGAPSWKLSAEIGLDGQDNNDAGCLAGAMHAIHAIPYVLEAEPGVRTLTDLPMIMGRGILGKGVSGSPGF</sequence>
<dbReference type="CDD" id="cd24146">
    <property type="entry name" value="nat-AmDH_N_like"/>
    <property type="match status" value="1"/>
</dbReference>
<dbReference type="RefSeq" id="WP_379508023.1">
    <property type="nucleotide sequence ID" value="NZ_JBHRTQ010000001.1"/>
</dbReference>
<name>A0ABV7INZ0_9SPHN</name>
<feature type="domain" description="Dihydrodipicolinate reductase N-terminal" evidence="3">
    <location>
        <begin position="8"/>
        <end position="101"/>
    </location>
</feature>
<gene>
    <name evidence="5" type="ORF">ACFOD9_00025</name>
</gene>
<dbReference type="Pfam" id="PF19328">
    <property type="entry name" value="DAP_DH_C"/>
    <property type="match status" value="1"/>
</dbReference>
<reference evidence="6" key="1">
    <citation type="journal article" date="2019" name="Int. J. Syst. Evol. Microbiol.">
        <title>The Global Catalogue of Microorganisms (GCM) 10K type strain sequencing project: providing services to taxonomists for standard genome sequencing and annotation.</title>
        <authorList>
            <consortium name="The Broad Institute Genomics Platform"/>
            <consortium name="The Broad Institute Genome Sequencing Center for Infectious Disease"/>
            <person name="Wu L."/>
            <person name="Ma J."/>
        </authorList>
    </citation>
    <scope>NUCLEOTIDE SEQUENCE [LARGE SCALE GENOMIC DNA]</scope>
    <source>
        <strain evidence="6">KCTC 42984</strain>
    </source>
</reference>
<evidence type="ECO:0000313" key="6">
    <source>
        <dbReference type="Proteomes" id="UP001595604"/>
    </source>
</evidence>
<dbReference type="InterPro" id="IPR036291">
    <property type="entry name" value="NAD(P)-bd_dom_sf"/>
</dbReference>
<evidence type="ECO:0000259" key="3">
    <source>
        <dbReference type="Pfam" id="PF01113"/>
    </source>
</evidence>
<evidence type="ECO:0000259" key="4">
    <source>
        <dbReference type="Pfam" id="PF19328"/>
    </source>
</evidence>
<evidence type="ECO:0000313" key="5">
    <source>
        <dbReference type="EMBL" id="MFC3172626.1"/>
    </source>
</evidence>
<dbReference type="SUPFAM" id="SSF51735">
    <property type="entry name" value="NAD(P)-binding Rossmann-fold domains"/>
    <property type="match status" value="1"/>
</dbReference>
<keyword evidence="1" id="KW-0521">NADP</keyword>
<dbReference type="Gene3D" id="3.40.50.720">
    <property type="entry name" value="NAD(P)-binding Rossmann-like Domain"/>
    <property type="match status" value="1"/>
</dbReference>
<dbReference type="Proteomes" id="UP001595604">
    <property type="component" value="Unassembled WGS sequence"/>
</dbReference>
<feature type="domain" description="2,4-diaminopentanoate dehydrogenase C-terminal" evidence="4">
    <location>
        <begin position="143"/>
        <end position="342"/>
    </location>
</feature>
<keyword evidence="6" id="KW-1185">Reference proteome</keyword>